<feature type="transmembrane region" description="Helical" evidence="3">
    <location>
        <begin position="584"/>
        <end position="603"/>
    </location>
</feature>
<keyword evidence="3" id="KW-0472">Membrane</keyword>
<dbReference type="SMART" id="SM00710">
    <property type="entry name" value="PbH1"/>
    <property type="match status" value="6"/>
</dbReference>
<reference evidence="5" key="1">
    <citation type="submission" date="2020-05" db="EMBL/GenBank/DDBJ databases">
        <authorList>
            <person name="Chiriac C."/>
            <person name="Salcher M."/>
            <person name="Ghai R."/>
            <person name="Kavagutti S V."/>
        </authorList>
    </citation>
    <scope>NUCLEOTIDE SEQUENCE</scope>
</reference>
<evidence type="ECO:0000256" key="1">
    <source>
        <dbReference type="ARBA" id="ARBA00022525"/>
    </source>
</evidence>
<dbReference type="EMBL" id="CAEZUP010000027">
    <property type="protein sequence ID" value="CAB4606676.1"/>
    <property type="molecule type" value="Genomic_DNA"/>
</dbReference>
<dbReference type="PROSITE" id="PS50847">
    <property type="entry name" value="GRAM_POS_ANCHORING"/>
    <property type="match status" value="1"/>
</dbReference>
<dbReference type="NCBIfam" id="TIGR01167">
    <property type="entry name" value="LPXTG_anchor"/>
    <property type="match status" value="1"/>
</dbReference>
<dbReference type="AlphaFoldDB" id="A0A6J6H0K4"/>
<dbReference type="PANTHER" id="PTHR11319:SF35">
    <property type="entry name" value="OUTER MEMBRANE PROTEIN PMPC-RELATED"/>
    <property type="match status" value="1"/>
</dbReference>
<protein>
    <submittedName>
        <fullName evidence="5">Unannotated protein</fullName>
    </submittedName>
</protein>
<dbReference type="PANTHER" id="PTHR11319">
    <property type="entry name" value="G PROTEIN-COUPLED RECEPTOR-RELATED"/>
    <property type="match status" value="1"/>
</dbReference>
<feature type="compositionally biased region" description="Polar residues" evidence="2">
    <location>
        <begin position="554"/>
        <end position="563"/>
    </location>
</feature>
<name>A0A6J6H0K4_9ZZZZ</name>
<keyword evidence="3" id="KW-0812">Transmembrane</keyword>
<feature type="compositionally biased region" description="Low complexity" evidence="2">
    <location>
        <begin position="520"/>
        <end position="550"/>
    </location>
</feature>
<dbReference type="InterPro" id="IPR012334">
    <property type="entry name" value="Pectin_lyas_fold"/>
</dbReference>
<proteinExistence type="predicted"/>
<dbReference type="InterPro" id="IPR011050">
    <property type="entry name" value="Pectin_lyase_fold/virulence"/>
</dbReference>
<evidence type="ECO:0000313" key="5">
    <source>
        <dbReference type="EMBL" id="CAB4606676.1"/>
    </source>
</evidence>
<dbReference type="SUPFAM" id="SSF51126">
    <property type="entry name" value="Pectin lyase-like"/>
    <property type="match status" value="2"/>
</dbReference>
<dbReference type="InterPro" id="IPR059226">
    <property type="entry name" value="Choice_anch_Q_dom"/>
</dbReference>
<keyword evidence="3" id="KW-1133">Transmembrane helix</keyword>
<sequence length="608" mass="61216">MIDPSPSTDRSPARKALHIGSGALLLGVGPALALMAASPASAATITVSNTTDSDPGSLRAAIVAAQPGDTIDLSGVTGTITLLSSLAVDKNVTITGPGSENLTITRTGSGGLFYLQDYGSVSQTTTISGMTLSGLSQGRAIHCESQPFLDIKLDDVALTGNTFSANGAGLSADSCGSIEIIDSEFSNNTSMYSGGGAYIKTSGNEVHTVTITGSTFDNNTSVTKSSNYYYSAGGGLWASTDTIDITDSSFTNNYAYYSGAGAFLKAQTVTVTGSDFSSNSSYTDGGGGVGAYITSRGQTSSATISNSSFDDNTGYMGGGIYANNFTTFTISSSSISGNSTKYKGAAVLLQNGTNNIFNTTMAENEVGTDGGGAAYITGDTRMEFVTMASNTAVNSGFAGLYLHGGTWTIDSSIIAENGTVNIKKYNTNATATQSVLGPFVTGAVSTDATDALEVVDAGLGTLADNGGPTRTMALDSTSSALDRVTTFPATFPGSAYDQRGPGFDRITGTFADAGAFEYGSVPPTTSTSTTSTTTPSSTSTPVAPTSTTVPDGSADTTISNTEPTPDPTLASGGLPATGTNETPLVAVGAGLLVLGAAGAAFAARRRTA</sequence>
<accession>A0A6J6H0K4</accession>
<evidence type="ECO:0000256" key="2">
    <source>
        <dbReference type="SAM" id="MobiDB-lite"/>
    </source>
</evidence>
<feature type="region of interest" description="Disordered" evidence="2">
    <location>
        <begin position="517"/>
        <end position="577"/>
    </location>
</feature>
<dbReference type="Gene3D" id="2.160.20.10">
    <property type="entry name" value="Single-stranded right-handed beta-helix, Pectin lyase-like"/>
    <property type="match status" value="1"/>
</dbReference>
<organism evidence="5">
    <name type="scientific">freshwater metagenome</name>
    <dbReference type="NCBI Taxonomy" id="449393"/>
    <lineage>
        <taxon>unclassified sequences</taxon>
        <taxon>metagenomes</taxon>
        <taxon>ecological metagenomes</taxon>
    </lineage>
</organism>
<feature type="domain" description="Gram-positive cocci surface proteins LPxTG" evidence="4">
    <location>
        <begin position="574"/>
        <end position="608"/>
    </location>
</feature>
<dbReference type="InterPro" id="IPR019931">
    <property type="entry name" value="LPXTG_anchor"/>
</dbReference>
<gene>
    <name evidence="5" type="ORF">UFOPK1835_00822</name>
</gene>
<dbReference type="NCBIfam" id="NF041518">
    <property type="entry name" value="choice_anch_Q"/>
    <property type="match status" value="1"/>
</dbReference>
<keyword evidence="1" id="KW-0964">Secreted</keyword>
<evidence type="ECO:0000256" key="3">
    <source>
        <dbReference type="SAM" id="Phobius"/>
    </source>
</evidence>
<dbReference type="InterPro" id="IPR006626">
    <property type="entry name" value="PbH1"/>
</dbReference>
<evidence type="ECO:0000259" key="4">
    <source>
        <dbReference type="PROSITE" id="PS50847"/>
    </source>
</evidence>